<comment type="subunit">
    <text evidence="4 8">Monomer.</text>
</comment>
<keyword evidence="5 8" id="KW-0808">Transferase</keyword>
<evidence type="ECO:0000256" key="3">
    <source>
        <dbReference type="ARBA" id="ARBA00005638"/>
    </source>
</evidence>
<dbReference type="Proteomes" id="UP000253940">
    <property type="component" value="Chromosome"/>
</dbReference>
<dbReference type="InterPro" id="IPR000860">
    <property type="entry name" value="HemC"/>
</dbReference>
<comment type="catalytic activity">
    <reaction evidence="7 8">
        <text>4 porphobilinogen + H2O = hydroxymethylbilane + 4 NH4(+)</text>
        <dbReference type="Rhea" id="RHEA:13185"/>
        <dbReference type="ChEBI" id="CHEBI:15377"/>
        <dbReference type="ChEBI" id="CHEBI:28938"/>
        <dbReference type="ChEBI" id="CHEBI:57845"/>
        <dbReference type="ChEBI" id="CHEBI:58126"/>
        <dbReference type="EC" id="2.5.1.61"/>
    </reaction>
</comment>
<name>A0A345P365_9GAMM</name>
<dbReference type="GO" id="GO:0005737">
    <property type="term" value="C:cytoplasm"/>
    <property type="evidence" value="ECO:0007669"/>
    <property type="project" value="UniProtKB-UniRule"/>
</dbReference>
<sequence>MNPPNALSTPVSSPNTPQILNIATRKSPLALWQAEHIKARLLALYPDLQVNLVTFVTQGDKILDTSLSKIGGKGLFVKELEQALLDGRADLAVHSMKDVPMDLPEGLELAVICEREDPTDAFVSNQYKKLADLPIGARLGTSSLRRCSQLQHYRPDLRIVDLRGNVGTRLSKLDAGEYDAIILASAGLLRLGLGDRIRERLDPTLSLPAVGQGALGLECRIGDTRVSDLIAPLADAKTNSCVRAERAFNHRLMGGCQVPIAGFATLKQGEMTLQGRVGSIDGQELLKDEIVGDPAQAELLGKTLADRLLAAGADRLLAQVNIFPDQDAQLIPSSDQHH</sequence>
<gene>
    <name evidence="8" type="primary">hemC</name>
    <name evidence="11" type="ORF">HYN46_01750</name>
</gene>
<evidence type="ECO:0000256" key="1">
    <source>
        <dbReference type="ARBA" id="ARBA00002869"/>
    </source>
</evidence>
<dbReference type="SUPFAM" id="SSF53850">
    <property type="entry name" value="Periplasmic binding protein-like II"/>
    <property type="match status" value="1"/>
</dbReference>
<evidence type="ECO:0000313" key="11">
    <source>
        <dbReference type="EMBL" id="AXI01724.1"/>
    </source>
</evidence>
<dbReference type="PIRSF" id="PIRSF001438">
    <property type="entry name" value="4pyrrol_synth_OHMeBilane_synth"/>
    <property type="match status" value="1"/>
</dbReference>
<dbReference type="NCBIfam" id="TIGR00212">
    <property type="entry name" value="hemC"/>
    <property type="match status" value="1"/>
</dbReference>
<dbReference type="Pfam" id="PF01379">
    <property type="entry name" value="Porphobil_deam"/>
    <property type="match status" value="1"/>
</dbReference>
<evidence type="ECO:0000313" key="12">
    <source>
        <dbReference type="Proteomes" id="UP000253940"/>
    </source>
</evidence>
<dbReference type="PROSITE" id="PS00533">
    <property type="entry name" value="PORPHOBILINOGEN_DEAM"/>
    <property type="match status" value="1"/>
</dbReference>
<dbReference type="KEGG" id="mbah:HYN46_01750"/>
<dbReference type="GO" id="GO:0006782">
    <property type="term" value="P:protoporphyrinogen IX biosynthetic process"/>
    <property type="evidence" value="ECO:0007669"/>
    <property type="project" value="UniProtKB-UniRule"/>
</dbReference>
<dbReference type="Pfam" id="PF03900">
    <property type="entry name" value="Porphobil_deamC"/>
    <property type="match status" value="1"/>
</dbReference>
<keyword evidence="12" id="KW-1185">Reference proteome</keyword>
<dbReference type="CDD" id="cd13646">
    <property type="entry name" value="PBP2_EcHMBS_like"/>
    <property type="match status" value="1"/>
</dbReference>
<dbReference type="Gene3D" id="3.40.190.10">
    <property type="entry name" value="Periplasmic binding protein-like II"/>
    <property type="match status" value="2"/>
</dbReference>
<evidence type="ECO:0000259" key="10">
    <source>
        <dbReference type="Pfam" id="PF03900"/>
    </source>
</evidence>
<dbReference type="InterPro" id="IPR036803">
    <property type="entry name" value="Porphobilinogen_deaminase_C_sf"/>
</dbReference>
<evidence type="ECO:0000256" key="8">
    <source>
        <dbReference type="HAMAP-Rule" id="MF_00260"/>
    </source>
</evidence>
<dbReference type="Gene3D" id="3.30.160.40">
    <property type="entry name" value="Porphobilinogen deaminase, C-terminal domain"/>
    <property type="match status" value="1"/>
</dbReference>
<organism evidence="11 12">
    <name type="scientific">Aquirhabdus parva</name>
    <dbReference type="NCBI Taxonomy" id="2283318"/>
    <lineage>
        <taxon>Bacteria</taxon>
        <taxon>Pseudomonadati</taxon>
        <taxon>Pseudomonadota</taxon>
        <taxon>Gammaproteobacteria</taxon>
        <taxon>Moraxellales</taxon>
        <taxon>Moraxellaceae</taxon>
        <taxon>Aquirhabdus</taxon>
    </lineage>
</organism>
<evidence type="ECO:0000256" key="4">
    <source>
        <dbReference type="ARBA" id="ARBA00011245"/>
    </source>
</evidence>
<dbReference type="UniPathway" id="UPA00251">
    <property type="reaction ID" value="UER00319"/>
</dbReference>
<dbReference type="AlphaFoldDB" id="A0A345P365"/>
<proteinExistence type="inferred from homology"/>
<dbReference type="EC" id="2.5.1.61" evidence="8"/>
<feature type="domain" description="Porphobilinogen deaminase N-terminal" evidence="9">
    <location>
        <begin position="20"/>
        <end position="227"/>
    </location>
</feature>
<comment type="miscellaneous">
    <text evidence="8">The porphobilinogen subunits are added to the dipyrromethane group.</text>
</comment>
<dbReference type="EMBL" id="CP031222">
    <property type="protein sequence ID" value="AXI01724.1"/>
    <property type="molecule type" value="Genomic_DNA"/>
</dbReference>
<dbReference type="InterPro" id="IPR022419">
    <property type="entry name" value="Porphobilin_deaminase_cofac_BS"/>
</dbReference>
<keyword evidence="6 8" id="KW-0627">Porphyrin biosynthesis</keyword>
<evidence type="ECO:0000256" key="5">
    <source>
        <dbReference type="ARBA" id="ARBA00022679"/>
    </source>
</evidence>
<feature type="domain" description="Porphobilinogen deaminase C-terminal" evidence="10">
    <location>
        <begin position="241"/>
        <end position="309"/>
    </location>
</feature>
<feature type="modified residue" description="S-(dipyrrolylmethanemethyl)cysteine" evidence="8">
    <location>
        <position position="256"/>
    </location>
</feature>
<dbReference type="GO" id="GO:0004418">
    <property type="term" value="F:hydroxymethylbilane synthase activity"/>
    <property type="evidence" value="ECO:0007669"/>
    <property type="project" value="UniProtKB-UniRule"/>
</dbReference>
<dbReference type="OrthoDB" id="9810298at2"/>
<dbReference type="PRINTS" id="PR00151">
    <property type="entry name" value="PORPHBDMNASE"/>
</dbReference>
<dbReference type="InterPro" id="IPR022417">
    <property type="entry name" value="Porphobilin_deaminase_N"/>
</dbReference>
<dbReference type="HAMAP" id="MF_00260">
    <property type="entry name" value="Porphobil_deam"/>
    <property type="match status" value="1"/>
</dbReference>
<dbReference type="FunFam" id="3.40.190.10:FF:000005">
    <property type="entry name" value="Porphobilinogen deaminase"/>
    <property type="match status" value="1"/>
</dbReference>
<evidence type="ECO:0000256" key="6">
    <source>
        <dbReference type="ARBA" id="ARBA00023244"/>
    </source>
</evidence>
<accession>A0A345P365</accession>
<reference evidence="11 12" key="1">
    <citation type="submission" date="2018-07" db="EMBL/GenBank/DDBJ databases">
        <title>Genome sequencing of Moraxellaceae gen. HYN0046.</title>
        <authorList>
            <person name="Kim M."/>
            <person name="Yi H."/>
        </authorList>
    </citation>
    <scope>NUCLEOTIDE SEQUENCE [LARGE SCALE GENOMIC DNA]</scope>
    <source>
        <strain evidence="11 12">HYN0046</strain>
    </source>
</reference>
<evidence type="ECO:0000256" key="2">
    <source>
        <dbReference type="ARBA" id="ARBA00004735"/>
    </source>
</evidence>
<dbReference type="PANTHER" id="PTHR11557:SF0">
    <property type="entry name" value="PORPHOBILINOGEN DEAMINASE"/>
    <property type="match status" value="1"/>
</dbReference>
<dbReference type="FunFam" id="3.40.190.10:FF:000004">
    <property type="entry name" value="Porphobilinogen deaminase"/>
    <property type="match status" value="1"/>
</dbReference>
<dbReference type="PANTHER" id="PTHR11557">
    <property type="entry name" value="PORPHOBILINOGEN DEAMINASE"/>
    <property type="match status" value="1"/>
</dbReference>
<evidence type="ECO:0000259" key="9">
    <source>
        <dbReference type="Pfam" id="PF01379"/>
    </source>
</evidence>
<dbReference type="InterPro" id="IPR022418">
    <property type="entry name" value="Porphobilinogen_deaminase_C"/>
</dbReference>
<comment type="similarity">
    <text evidence="3 8">Belongs to the HMBS family.</text>
</comment>
<comment type="cofactor">
    <cofactor evidence="8">
        <name>dipyrromethane</name>
        <dbReference type="ChEBI" id="CHEBI:60342"/>
    </cofactor>
    <text evidence="8">Binds 1 dipyrromethane group covalently.</text>
</comment>
<evidence type="ECO:0000256" key="7">
    <source>
        <dbReference type="ARBA" id="ARBA00048169"/>
    </source>
</evidence>
<dbReference type="RefSeq" id="WP_114897834.1">
    <property type="nucleotide sequence ID" value="NZ_CP031222.1"/>
</dbReference>
<comment type="pathway">
    <text evidence="2">Porphyrin-containing compound metabolism; protoporphyrin-IX biosynthesis; coproporphyrinogen-III from 5-aminolevulinate: step 2/4.</text>
</comment>
<comment type="function">
    <text evidence="1 8">Tetrapolymerization of the monopyrrole PBG into the hydroxymethylbilane pre-uroporphyrinogen in several discrete steps.</text>
</comment>
<dbReference type="SUPFAM" id="SSF54782">
    <property type="entry name" value="Porphobilinogen deaminase (hydroxymethylbilane synthase), C-terminal domain"/>
    <property type="match status" value="1"/>
</dbReference>
<protein>
    <recommendedName>
        <fullName evidence="8">Porphobilinogen deaminase</fullName>
        <shortName evidence="8">PBG</shortName>
        <ecNumber evidence="8">2.5.1.61</ecNumber>
    </recommendedName>
    <alternativeName>
        <fullName evidence="8">Hydroxymethylbilane synthase</fullName>
        <shortName evidence="8">HMBS</shortName>
    </alternativeName>
    <alternativeName>
        <fullName evidence="8">Pre-uroporphyrinogen synthase</fullName>
    </alternativeName>
</protein>